<evidence type="ECO:0000256" key="5">
    <source>
        <dbReference type="ARBA" id="ARBA00023242"/>
    </source>
</evidence>
<evidence type="ECO:0000313" key="9">
    <source>
        <dbReference type="EMBL" id="KAL2821076.1"/>
    </source>
</evidence>
<feature type="compositionally biased region" description="Low complexity" evidence="7">
    <location>
        <begin position="44"/>
        <end position="55"/>
    </location>
</feature>
<feature type="region of interest" description="Disordered" evidence="7">
    <location>
        <begin position="1"/>
        <end position="55"/>
    </location>
</feature>
<protein>
    <recommendedName>
        <fullName evidence="8">PHD-type domain-containing protein</fullName>
    </recommendedName>
</protein>
<dbReference type="PROSITE" id="PS50016">
    <property type="entry name" value="ZF_PHD_2"/>
    <property type="match status" value="1"/>
</dbReference>
<dbReference type="InterPro" id="IPR019786">
    <property type="entry name" value="Zinc_finger_PHD-type_CS"/>
</dbReference>
<dbReference type="PANTHER" id="PTHR12628:SF10">
    <property type="entry name" value="HOMEOBOX DOMAIN-CONTAINING PROTEIN"/>
    <property type="match status" value="1"/>
</dbReference>
<dbReference type="Gene3D" id="3.30.40.10">
    <property type="entry name" value="Zinc/RING finger domain, C3HC4 (zinc finger)"/>
    <property type="match status" value="1"/>
</dbReference>
<comment type="caution">
    <text evidence="9">The sequence shown here is derived from an EMBL/GenBank/DDBJ whole genome shotgun (WGS) entry which is preliminary data.</text>
</comment>
<keyword evidence="2" id="KW-0479">Metal-binding</keyword>
<feature type="domain" description="PHD-type" evidence="8">
    <location>
        <begin position="407"/>
        <end position="463"/>
    </location>
</feature>
<sequence>MSQQDGAPSSLASIAAHPTSEAAIRPAITSNSHPTNPSVPAFQSSSSVPTSLNPSRSRTIIPKLSAATTELLARLAGNIRGANQQQTLLKNDKTPSSQNSLPVDSNRTIQGVNDRGARTMRVSSTFIDLPTPPFDSPSRVEVVTETPVVTTPSTTVLAPVQLSTAPPSTTSCVNPPNSLANIAPKPVATSLISGYVAPHVPTQVQPPAESHPSPLPRLTPSIPVHSPSQAPTRVQPPAESHAPSLPQLAPPVAPQVPNRVLPPTELQPTSSPPLAPLVPATTILTPSNTSSAPRPVLAKTAKATSTPRQRAVAGNRKSLTKKRKRGKDSDSEDIIRAGDSSSDESDFTPTATQTKSGRQVNRPSIYVPEPVIPAPPRENINPSGAPEKIQDAAKKRRRVFRKGKNTNSNCKYCQRGHSAPRNVIVFCDGCNRAWHQYCHDPPIERDVITVKEKEWLCQECNPVEIKILHPTVVRSNPSRTWQPPVPVPIPPPNLEVGGERFPTADRRRFLSGLSHATLVELLLTISDKHPMVPMFPENMGSMPVSNFSSSQEPNPSARAEPSLALPAVANNPTPANSMLPATENGIDMPNADVPQQRPRGRYQEVSSGEESEYEFQEHRLYPRAGNGVRLSMLAEDLDILAEDPACPTFSYSLHRPMQASIAGAASA</sequence>
<evidence type="ECO:0000256" key="2">
    <source>
        <dbReference type="ARBA" id="ARBA00022723"/>
    </source>
</evidence>
<evidence type="ECO:0000256" key="6">
    <source>
        <dbReference type="PROSITE-ProRule" id="PRU00146"/>
    </source>
</evidence>
<dbReference type="PROSITE" id="PS01359">
    <property type="entry name" value="ZF_PHD_1"/>
    <property type="match status" value="1"/>
</dbReference>
<name>A0ABR4I003_9EURO</name>
<feature type="compositionally biased region" description="Polar residues" evidence="7">
    <location>
        <begin position="28"/>
        <end position="43"/>
    </location>
</feature>
<evidence type="ECO:0000259" key="8">
    <source>
        <dbReference type="PROSITE" id="PS50016"/>
    </source>
</evidence>
<keyword evidence="4" id="KW-0862">Zinc</keyword>
<evidence type="ECO:0000256" key="1">
    <source>
        <dbReference type="ARBA" id="ARBA00004123"/>
    </source>
</evidence>
<proteinExistence type="predicted"/>
<dbReference type="SUPFAM" id="SSF57903">
    <property type="entry name" value="FYVE/PHD zinc finger"/>
    <property type="match status" value="1"/>
</dbReference>
<dbReference type="Proteomes" id="UP001610334">
    <property type="component" value="Unassembled WGS sequence"/>
</dbReference>
<accession>A0ABR4I003</accession>
<reference evidence="9 10" key="1">
    <citation type="submission" date="2024-07" db="EMBL/GenBank/DDBJ databases">
        <title>Section-level genome sequencing and comparative genomics of Aspergillus sections Usti and Cavernicolus.</title>
        <authorList>
            <consortium name="Lawrence Berkeley National Laboratory"/>
            <person name="Nybo J.L."/>
            <person name="Vesth T.C."/>
            <person name="Theobald S."/>
            <person name="Frisvad J.C."/>
            <person name="Larsen T.O."/>
            <person name="Kjaerboelling I."/>
            <person name="Rothschild-Mancinelli K."/>
            <person name="Lyhne E.K."/>
            <person name="Kogle M.E."/>
            <person name="Barry K."/>
            <person name="Clum A."/>
            <person name="Na H."/>
            <person name="Ledsgaard L."/>
            <person name="Lin J."/>
            <person name="Lipzen A."/>
            <person name="Kuo A."/>
            <person name="Riley R."/>
            <person name="Mondo S."/>
            <person name="Labutti K."/>
            <person name="Haridas S."/>
            <person name="Pangalinan J."/>
            <person name="Salamov A.A."/>
            <person name="Simmons B.A."/>
            <person name="Magnuson J.K."/>
            <person name="Chen J."/>
            <person name="Drula E."/>
            <person name="Henrissat B."/>
            <person name="Wiebenga A."/>
            <person name="Lubbers R.J."/>
            <person name="Gomes A.C."/>
            <person name="Makela M.R."/>
            <person name="Stajich J."/>
            <person name="Grigoriev I.V."/>
            <person name="Mortensen U.H."/>
            <person name="De Vries R.P."/>
            <person name="Baker S.E."/>
            <person name="Andersen M.R."/>
        </authorList>
    </citation>
    <scope>NUCLEOTIDE SEQUENCE [LARGE SCALE GENOMIC DNA]</scope>
    <source>
        <strain evidence="9 10">CBS 588.65</strain>
    </source>
</reference>
<feature type="region of interest" description="Disordered" evidence="7">
    <location>
        <begin position="201"/>
        <end position="391"/>
    </location>
</feature>
<dbReference type="InterPro" id="IPR011011">
    <property type="entry name" value="Znf_FYVE_PHD"/>
</dbReference>
<evidence type="ECO:0000256" key="7">
    <source>
        <dbReference type="SAM" id="MobiDB-lite"/>
    </source>
</evidence>
<keyword evidence="5" id="KW-0539">Nucleus</keyword>
<feature type="compositionally biased region" description="Polar residues" evidence="7">
    <location>
        <begin position="282"/>
        <end position="292"/>
    </location>
</feature>
<feature type="compositionally biased region" description="Basic and acidic residues" evidence="7">
    <location>
        <begin position="327"/>
        <end position="336"/>
    </location>
</feature>
<dbReference type="Pfam" id="PF00628">
    <property type="entry name" value="PHD"/>
    <property type="match status" value="1"/>
</dbReference>
<dbReference type="CDD" id="cd15502">
    <property type="entry name" value="PHD_Phf1p_Phf2p_like"/>
    <property type="match status" value="1"/>
</dbReference>
<feature type="compositionally biased region" description="Polar residues" evidence="7">
    <location>
        <begin position="347"/>
        <end position="362"/>
    </location>
</feature>
<gene>
    <name evidence="9" type="ORF">BJX63DRAFT_254820</name>
</gene>
<dbReference type="InterPro" id="IPR001965">
    <property type="entry name" value="Znf_PHD"/>
</dbReference>
<keyword evidence="10" id="KW-1185">Reference proteome</keyword>
<evidence type="ECO:0000256" key="3">
    <source>
        <dbReference type="ARBA" id="ARBA00022771"/>
    </source>
</evidence>
<comment type="subcellular location">
    <subcellularLocation>
        <location evidence="1">Nucleus</location>
    </subcellularLocation>
</comment>
<feature type="compositionally biased region" description="Polar residues" evidence="7">
    <location>
        <begin position="1"/>
        <end position="12"/>
    </location>
</feature>
<dbReference type="PANTHER" id="PTHR12628">
    <property type="entry name" value="POLYCOMB-LIKE TRANSCRIPTION FACTOR"/>
    <property type="match status" value="1"/>
</dbReference>
<feature type="region of interest" description="Disordered" evidence="7">
    <location>
        <begin position="84"/>
        <end position="109"/>
    </location>
</feature>
<dbReference type="EMBL" id="JBFXLT010000005">
    <property type="protein sequence ID" value="KAL2821076.1"/>
    <property type="molecule type" value="Genomic_DNA"/>
</dbReference>
<organism evidence="9 10">
    <name type="scientific">Aspergillus granulosus</name>
    <dbReference type="NCBI Taxonomy" id="176169"/>
    <lineage>
        <taxon>Eukaryota</taxon>
        <taxon>Fungi</taxon>
        <taxon>Dikarya</taxon>
        <taxon>Ascomycota</taxon>
        <taxon>Pezizomycotina</taxon>
        <taxon>Eurotiomycetes</taxon>
        <taxon>Eurotiomycetidae</taxon>
        <taxon>Eurotiales</taxon>
        <taxon>Aspergillaceae</taxon>
        <taxon>Aspergillus</taxon>
        <taxon>Aspergillus subgen. Nidulantes</taxon>
    </lineage>
</organism>
<dbReference type="InterPro" id="IPR013083">
    <property type="entry name" value="Znf_RING/FYVE/PHD"/>
</dbReference>
<evidence type="ECO:0000313" key="10">
    <source>
        <dbReference type="Proteomes" id="UP001610334"/>
    </source>
</evidence>
<keyword evidence="3 6" id="KW-0863">Zinc-finger</keyword>
<dbReference type="SMART" id="SM00249">
    <property type="entry name" value="PHD"/>
    <property type="match status" value="1"/>
</dbReference>
<dbReference type="InterPro" id="IPR019787">
    <property type="entry name" value="Znf_PHD-finger"/>
</dbReference>
<feature type="region of interest" description="Disordered" evidence="7">
    <location>
        <begin position="583"/>
        <end position="614"/>
    </location>
</feature>
<evidence type="ECO:0000256" key="4">
    <source>
        <dbReference type="ARBA" id="ARBA00022833"/>
    </source>
</evidence>